<dbReference type="InterPro" id="IPR036909">
    <property type="entry name" value="Cyt_c-like_dom_sf"/>
</dbReference>
<dbReference type="EMBL" id="CP025958">
    <property type="protein sequence ID" value="AWM41148.1"/>
    <property type="molecule type" value="Genomic_DNA"/>
</dbReference>
<evidence type="ECO:0000256" key="4">
    <source>
        <dbReference type="PROSITE-ProRule" id="PRU00433"/>
    </source>
</evidence>
<dbReference type="PANTHER" id="PTHR33546">
    <property type="entry name" value="LARGE, MULTIFUNCTIONAL SECRETED PROTEIN-RELATED"/>
    <property type="match status" value="1"/>
</dbReference>
<evidence type="ECO:0000313" key="7">
    <source>
        <dbReference type="Proteomes" id="UP000245802"/>
    </source>
</evidence>
<evidence type="ECO:0000259" key="5">
    <source>
        <dbReference type="PROSITE" id="PS51007"/>
    </source>
</evidence>
<proteinExistence type="predicted"/>
<feature type="domain" description="Cytochrome c" evidence="5">
    <location>
        <begin position="49"/>
        <end position="160"/>
    </location>
</feature>
<dbReference type="Pfam" id="PF20601">
    <property type="entry name" value="DUF6797"/>
    <property type="match status" value="1"/>
</dbReference>
<sequence>MTHHWRPVPLALVAAACLSPHLGAQPESLARRLATEPPAALAKDARTRGDAARGAVLFFQPFLGCAKCHDAEAGVPLGPDLTRADKGTTAEHLIESVLAPSKQIKKGYETVTVVTTDDRTITGLLAGETADALALVDPAANGRRVSVPKADVAKRTTAAQSLMPDGLADLLSDRQQFLDLARYLIEVAEGGPGRARELRPPVTALVIPGYEKDLDHAGLVRALDDKALKRGEAIYARVCANCHGTKDQPGSLPASPRFAAHAFKNGSDPYSLYQTLTRGYGLMAPQTWMVPRQKYDVIHYIRETYLKPHNPGRYTKADGAYLAKLPAGKKGEFGPAPANVEPWAAADYGPSLMNTYEVGGPGPNIAYKGVAVRLDAGAGGVSRGKRWALFDHDTMRFAAAWTGDGFIDWKGIHFNGQHQIHPKLAGDVAFANPVGPGWADPETGGFSDPRPLGRDKRPYGPLPKSWAAFKGAYQYGDRTVLSYRVGRADVLELFGTESDPKQPGVAVFTRTLEFGPTAHDLLARLAPDGVAVELVGEPGAELARADGFVLLKVPARREPRRVKVLLAKGTAEALQAYAKTSPAPVALAPLTAGGPRRWPEVLKTTVTVGKDSGPFAVDTFGLPEPNSWNAQLRLTGFDFLPGGQQMAVCSWDGDVWLVSGLGAPGGALAWQRIASGLFQPLGLKVRDGAIFVCCRDQIVKLRDLNGDGEADFYECFNSDHQVTEHFHEFAMGLQTDADGNFYYAKSGRHALPALVPHHGTLLKVAKDGSTTEVLATGFRAANGVCLNPDGTFFVTDQEGFWTPKNRINLVTRGGFYGNMWGYTDQTDTSDAAMKQPLCWVTNSFDRSPAELVWVTSDNWGPLKGALLNTSYGHGKLYVVPHEVVNGQAQGGMCALPLPTFPTGIMRPRFGPVDGQLYVCGMFAWAGNQTAAGGFYRVRYTGQPVDLPVGLKARAGGVEVTFTDPLDATDAADPKNYAVKVWGLKRSQNYGSKHIDERPLAVQKATVSADGKTVRLDLPDLAPTWGMEITYRVKGKGGRTVTGTIHNTVHELPK</sequence>
<evidence type="ECO:0000256" key="3">
    <source>
        <dbReference type="ARBA" id="ARBA00023004"/>
    </source>
</evidence>
<dbReference type="Proteomes" id="UP000245802">
    <property type="component" value="Chromosome"/>
</dbReference>
<dbReference type="OrthoDB" id="219211at2"/>
<dbReference type="GO" id="GO:0046872">
    <property type="term" value="F:metal ion binding"/>
    <property type="evidence" value="ECO:0007669"/>
    <property type="project" value="UniProtKB-KW"/>
</dbReference>
<dbReference type="GO" id="GO:0009055">
    <property type="term" value="F:electron transfer activity"/>
    <property type="evidence" value="ECO:0007669"/>
    <property type="project" value="InterPro"/>
</dbReference>
<dbReference type="Pfam" id="PF13442">
    <property type="entry name" value="Cytochrome_CBB3"/>
    <property type="match status" value="1"/>
</dbReference>
<dbReference type="Gene3D" id="2.120.10.30">
    <property type="entry name" value="TolB, C-terminal domain"/>
    <property type="match status" value="1"/>
</dbReference>
<dbReference type="SUPFAM" id="SSF63829">
    <property type="entry name" value="Calcium-dependent phosphotriesterase"/>
    <property type="match status" value="1"/>
</dbReference>
<dbReference type="PANTHER" id="PTHR33546:SF1">
    <property type="entry name" value="LARGE, MULTIFUNCTIONAL SECRETED PROTEIN"/>
    <property type="match status" value="1"/>
</dbReference>
<protein>
    <submittedName>
        <fullName evidence="6">Heme-binding protein</fullName>
    </submittedName>
</protein>
<evidence type="ECO:0000256" key="1">
    <source>
        <dbReference type="ARBA" id="ARBA00022617"/>
    </source>
</evidence>
<dbReference type="InterPro" id="IPR009056">
    <property type="entry name" value="Cyt_c-like_dom"/>
</dbReference>
<reference evidence="6 7" key="1">
    <citation type="submission" date="2018-01" db="EMBL/GenBank/DDBJ databases">
        <title>G. obscuriglobus.</title>
        <authorList>
            <person name="Franke J."/>
            <person name="Blomberg W."/>
            <person name="Selmecki A."/>
        </authorList>
    </citation>
    <scope>NUCLEOTIDE SEQUENCE [LARGE SCALE GENOMIC DNA]</scope>
    <source>
        <strain evidence="6 7">DSM 5831</strain>
    </source>
</reference>
<dbReference type="InterPro" id="IPR011042">
    <property type="entry name" value="6-blade_b-propeller_TolB-like"/>
</dbReference>
<dbReference type="InterPro" id="IPR013427">
    <property type="entry name" value="Haem-bd_dom_put"/>
</dbReference>
<dbReference type="RefSeq" id="WP_109571356.1">
    <property type="nucleotide sequence ID" value="NZ_CP025958.1"/>
</dbReference>
<name>A0A2Z3H5W9_9BACT</name>
<keyword evidence="2 4" id="KW-0479">Metal-binding</keyword>
<evidence type="ECO:0000313" key="6">
    <source>
        <dbReference type="EMBL" id="AWM41148.1"/>
    </source>
</evidence>
<keyword evidence="1 4" id="KW-0349">Heme</keyword>
<organism evidence="6 7">
    <name type="scientific">Gemmata obscuriglobus</name>
    <dbReference type="NCBI Taxonomy" id="114"/>
    <lineage>
        <taxon>Bacteria</taxon>
        <taxon>Pseudomonadati</taxon>
        <taxon>Planctomycetota</taxon>
        <taxon>Planctomycetia</taxon>
        <taxon>Gemmatales</taxon>
        <taxon>Gemmataceae</taxon>
        <taxon>Gemmata</taxon>
    </lineage>
</organism>
<dbReference type="InterPro" id="IPR046476">
    <property type="entry name" value="DUF6797"/>
</dbReference>
<dbReference type="AlphaFoldDB" id="A0A2Z3H5W9"/>
<feature type="domain" description="Cytochrome c" evidence="5">
    <location>
        <begin position="226"/>
        <end position="305"/>
    </location>
</feature>
<dbReference type="SUPFAM" id="SSF46626">
    <property type="entry name" value="Cytochrome c"/>
    <property type="match status" value="2"/>
</dbReference>
<dbReference type="GO" id="GO:0020037">
    <property type="term" value="F:heme binding"/>
    <property type="evidence" value="ECO:0007669"/>
    <property type="project" value="InterPro"/>
</dbReference>
<keyword evidence="7" id="KW-1185">Reference proteome</keyword>
<dbReference type="NCBIfam" id="TIGR02603">
    <property type="entry name" value="CxxCH_TIGR02603"/>
    <property type="match status" value="1"/>
</dbReference>
<keyword evidence="3 4" id="KW-0408">Iron</keyword>
<dbReference type="PROSITE" id="PS51257">
    <property type="entry name" value="PROKAR_LIPOPROTEIN"/>
    <property type="match status" value="1"/>
</dbReference>
<evidence type="ECO:0000256" key="2">
    <source>
        <dbReference type="ARBA" id="ARBA00022723"/>
    </source>
</evidence>
<accession>A0A2Z3H5W9</accession>
<dbReference type="PROSITE" id="PS51007">
    <property type="entry name" value="CYTC"/>
    <property type="match status" value="2"/>
</dbReference>
<dbReference type="Gene3D" id="1.10.760.10">
    <property type="entry name" value="Cytochrome c-like domain"/>
    <property type="match status" value="2"/>
</dbReference>
<gene>
    <name evidence="6" type="ORF">C1280_31940</name>
</gene>
<dbReference type="KEGG" id="gog:C1280_31940"/>